<dbReference type="Pfam" id="PF14121">
    <property type="entry name" value="Porin_10"/>
    <property type="match status" value="1"/>
</dbReference>
<name>A0A354M5Y5_9BACT</name>
<evidence type="ECO:0008006" key="3">
    <source>
        <dbReference type="Google" id="ProtNLM"/>
    </source>
</evidence>
<organism evidence="1 2">
    <name type="scientific">Coprobacter fastidiosus</name>
    <dbReference type="NCBI Taxonomy" id="1099853"/>
    <lineage>
        <taxon>Bacteria</taxon>
        <taxon>Pseudomonadati</taxon>
        <taxon>Bacteroidota</taxon>
        <taxon>Bacteroidia</taxon>
        <taxon>Bacteroidales</taxon>
        <taxon>Barnesiellaceae</taxon>
        <taxon>Coprobacter</taxon>
    </lineage>
</organism>
<reference evidence="1 2" key="1">
    <citation type="journal article" date="2018" name="Nat. Biotechnol.">
        <title>A standardized bacterial taxonomy based on genome phylogeny substantially revises the tree of life.</title>
        <authorList>
            <person name="Parks D.H."/>
            <person name="Chuvochina M."/>
            <person name="Waite D.W."/>
            <person name="Rinke C."/>
            <person name="Skarshewski A."/>
            <person name="Chaumeil P.A."/>
            <person name="Hugenholtz P."/>
        </authorList>
    </citation>
    <scope>NUCLEOTIDE SEQUENCE [LARGE SCALE GENOMIC DNA]</scope>
    <source>
        <strain evidence="1">UBA11482</strain>
    </source>
</reference>
<dbReference type="Proteomes" id="UP000262954">
    <property type="component" value="Unassembled WGS sequence"/>
</dbReference>
<evidence type="ECO:0000313" key="2">
    <source>
        <dbReference type="Proteomes" id="UP000262954"/>
    </source>
</evidence>
<dbReference type="InterPro" id="IPR025631">
    <property type="entry name" value="Porin_10"/>
</dbReference>
<proteinExistence type="predicted"/>
<accession>A0A354M5Y5</accession>
<protein>
    <recommendedName>
        <fullName evidence="3">Porin</fullName>
    </recommendedName>
</protein>
<gene>
    <name evidence="1" type="ORF">DDY73_13085</name>
</gene>
<evidence type="ECO:0000313" key="1">
    <source>
        <dbReference type="EMBL" id="HBJ09924.1"/>
    </source>
</evidence>
<comment type="caution">
    <text evidence="1">The sequence shown here is derived from an EMBL/GenBank/DDBJ whole genome shotgun (WGS) entry which is preliminary data.</text>
</comment>
<dbReference type="EMBL" id="DNWC01000165">
    <property type="protein sequence ID" value="HBJ09924.1"/>
    <property type="molecule type" value="Genomic_DNA"/>
</dbReference>
<sequence length="658" mass="75764">MKRISVLFIIGICCVFSVFAKKKPVIAEPYAWRNTQPLGNRYRVPMDTLQLNFYQTDQPSSYSTAYGYTGNLGGPGFSKIFFDRPQMPQFIFKAPFHPWITTPENFDFYNTRIPMTLLSYLTGGSKVKKQDDLKAVFSGNVNAKLGFGANIQYLYSRGSYDHQATNELSWQLSSNYIGEKYQLQVMFNTYNFVCQENGGLADDNYILHPTEMDGGTGIDSQSIPINLSDAYNRVRGQNYYATQRYNVGFYKTETKDTTTIETFVPVTSFIHTIEYNRNFRRFVNLSADEDQKFFKNTYFNKNGSNDTTSYWSLKNTLGISLLEGFNKYAKMGLAAYMTYEIRQFKLMPDTVPSAFAFAPETPVLGEPVTFIRRSSSRYYTENLLWIGAEVSKRQGKILTYTVNGKLGLTSPEVGSFDVNGEIQTRFPIFKDTVQLRAYGFFKNLEPAFYYKHYVSNHFIWNNNFNKIRNFRVGGEFAIERWGTRLNVGVENVQNYVYFDENCMPRQESSIMQVFSAKLNQSFKVGILNLDIEAVYQKSSRPSIIPLPDLSAYGNLYLSFPIAKVLNTQIGVDCRYHTEYYAEGYQPATLSFYNQREFKIGNYPMMNVYANMKLKMVRFYVLYSNFNQGMFGGNNYFSMLHYPINPATLQFGVSVDFAN</sequence>
<dbReference type="AlphaFoldDB" id="A0A354M5Y5"/>